<evidence type="ECO:0000256" key="8">
    <source>
        <dbReference type="ARBA" id="ARBA00023053"/>
    </source>
</evidence>
<feature type="transmembrane region" description="Helical" evidence="12">
    <location>
        <begin position="98"/>
        <end position="115"/>
    </location>
</feature>
<dbReference type="GO" id="GO:0015293">
    <property type="term" value="F:symporter activity"/>
    <property type="evidence" value="ECO:0007669"/>
    <property type="project" value="UniProtKB-KW"/>
</dbReference>
<keyword evidence="7 12" id="KW-1133">Transmembrane helix</keyword>
<evidence type="ECO:0000256" key="6">
    <source>
        <dbReference type="ARBA" id="ARBA00022847"/>
    </source>
</evidence>
<dbReference type="GO" id="GO:0005886">
    <property type="term" value="C:plasma membrane"/>
    <property type="evidence" value="ECO:0007669"/>
    <property type="project" value="UniProtKB-SubCell"/>
</dbReference>
<accession>X1B3T8</accession>
<name>X1B3T8_9ZZZZ</name>
<protein>
    <submittedName>
        <fullName evidence="13">Uncharacterized protein</fullName>
    </submittedName>
</protein>
<dbReference type="PROSITE" id="PS50283">
    <property type="entry name" value="NA_SOLUT_SYMP_3"/>
    <property type="match status" value="1"/>
</dbReference>
<evidence type="ECO:0000256" key="5">
    <source>
        <dbReference type="ARBA" id="ARBA00022692"/>
    </source>
</evidence>
<keyword evidence="6" id="KW-0769">Symport</keyword>
<dbReference type="EMBL" id="BART01004124">
    <property type="protein sequence ID" value="GAG66681.1"/>
    <property type="molecule type" value="Genomic_DNA"/>
</dbReference>
<dbReference type="InterPro" id="IPR050277">
    <property type="entry name" value="Sodium:Solute_Symporter"/>
</dbReference>
<proteinExistence type="inferred from homology"/>
<feature type="transmembrane region" description="Helical" evidence="12">
    <location>
        <begin position="202"/>
        <end position="221"/>
    </location>
</feature>
<feature type="transmembrane region" description="Helical" evidence="12">
    <location>
        <begin position="152"/>
        <end position="168"/>
    </location>
</feature>
<keyword evidence="9" id="KW-0406">Ion transport</keyword>
<dbReference type="InterPro" id="IPR038377">
    <property type="entry name" value="Na/Glc_symporter_sf"/>
</dbReference>
<comment type="caution">
    <text evidence="13">The sequence shown here is derived from an EMBL/GenBank/DDBJ whole genome shotgun (WGS) entry which is preliminary data.</text>
</comment>
<evidence type="ECO:0000313" key="13">
    <source>
        <dbReference type="EMBL" id="GAG66681.1"/>
    </source>
</evidence>
<dbReference type="AlphaFoldDB" id="X1B3T8"/>
<dbReference type="GO" id="GO:0006814">
    <property type="term" value="P:sodium ion transport"/>
    <property type="evidence" value="ECO:0007669"/>
    <property type="project" value="UniProtKB-KW"/>
</dbReference>
<evidence type="ECO:0000256" key="9">
    <source>
        <dbReference type="ARBA" id="ARBA00023065"/>
    </source>
</evidence>
<evidence type="ECO:0000256" key="11">
    <source>
        <dbReference type="ARBA" id="ARBA00023201"/>
    </source>
</evidence>
<sequence length="260" mass="28576">MTTTTTKPELAFMDLFSIPAMQIISFFLAGFFIPMASPELWQRVYAIKDKKNFRRSIILSSVFYIIVGFILLLIGLVIRTDIPGIAPDTSLIVGFSRLLPVGLAGLSVVIIYSSVSSSADTYMFTASASVSQDFLEKTGLTKSDNMRKTMRYSMVVLMMLGVGMALILRDIVDATFFFVSLTMSLGLLVLVLWIYPKINRLSVWLSILFCLIGVIVPAIVIGISEQLVMWAFGACILGVLLGMLVEAIRKVSGRSKNGLS</sequence>
<dbReference type="PANTHER" id="PTHR48086:SF3">
    <property type="entry name" value="SODIUM_PROLINE SYMPORTER"/>
    <property type="match status" value="1"/>
</dbReference>
<keyword evidence="8" id="KW-0915">Sodium</keyword>
<feature type="transmembrane region" description="Helical" evidence="12">
    <location>
        <begin position="227"/>
        <end position="248"/>
    </location>
</feature>
<feature type="transmembrane region" description="Helical" evidence="12">
    <location>
        <begin position="174"/>
        <end position="195"/>
    </location>
</feature>
<evidence type="ECO:0000256" key="12">
    <source>
        <dbReference type="SAM" id="Phobius"/>
    </source>
</evidence>
<evidence type="ECO:0000256" key="10">
    <source>
        <dbReference type="ARBA" id="ARBA00023136"/>
    </source>
</evidence>
<evidence type="ECO:0000256" key="4">
    <source>
        <dbReference type="ARBA" id="ARBA00022475"/>
    </source>
</evidence>
<keyword evidence="5 12" id="KW-0812">Transmembrane</keyword>
<gene>
    <name evidence="13" type="ORF">S01H4_10652</name>
</gene>
<reference evidence="13" key="1">
    <citation type="journal article" date="2014" name="Front. Microbiol.">
        <title>High frequency of phylogenetically diverse reductive dehalogenase-homologous genes in deep subseafloor sedimentary metagenomes.</title>
        <authorList>
            <person name="Kawai M."/>
            <person name="Futagami T."/>
            <person name="Toyoda A."/>
            <person name="Takaki Y."/>
            <person name="Nishi S."/>
            <person name="Hori S."/>
            <person name="Arai W."/>
            <person name="Tsubouchi T."/>
            <person name="Morono Y."/>
            <person name="Uchiyama I."/>
            <person name="Ito T."/>
            <person name="Fujiyama A."/>
            <person name="Inagaki F."/>
            <person name="Takami H."/>
        </authorList>
    </citation>
    <scope>NUCLEOTIDE SEQUENCE</scope>
    <source>
        <strain evidence="13">Expedition CK06-06</strain>
    </source>
</reference>
<keyword evidence="11" id="KW-0739">Sodium transport</keyword>
<evidence type="ECO:0000256" key="2">
    <source>
        <dbReference type="ARBA" id="ARBA00006434"/>
    </source>
</evidence>
<dbReference type="PANTHER" id="PTHR48086">
    <property type="entry name" value="SODIUM/PROLINE SYMPORTER-RELATED"/>
    <property type="match status" value="1"/>
</dbReference>
<feature type="transmembrane region" description="Helical" evidence="12">
    <location>
        <begin position="15"/>
        <end position="36"/>
    </location>
</feature>
<evidence type="ECO:0000256" key="1">
    <source>
        <dbReference type="ARBA" id="ARBA00004651"/>
    </source>
</evidence>
<evidence type="ECO:0000256" key="7">
    <source>
        <dbReference type="ARBA" id="ARBA00022989"/>
    </source>
</evidence>
<organism evidence="13">
    <name type="scientific">marine sediment metagenome</name>
    <dbReference type="NCBI Taxonomy" id="412755"/>
    <lineage>
        <taxon>unclassified sequences</taxon>
        <taxon>metagenomes</taxon>
        <taxon>ecological metagenomes</taxon>
    </lineage>
</organism>
<dbReference type="Gene3D" id="1.20.1730.10">
    <property type="entry name" value="Sodium/glucose cotransporter"/>
    <property type="match status" value="1"/>
</dbReference>
<evidence type="ECO:0000256" key="3">
    <source>
        <dbReference type="ARBA" id="ARBA00022448"/>
    </source>
</evidence>
<comment type="subcellular location">
    <subcellularLocation>
        <location evidence="1">Cell membrane</location>
        <topology evidence="1">Multi-pass membrane protein</topology>
    </subcellularLocation>
</comment>
<comment type="similarity">
    <text evidence="2">Belongs to the sodium:solute symporter (SSF) (TC 2.A.21) family.</text>
</comment>
<keyword evidence="4" id="KW-1003">Cell membrane</keyword>
<keyword evidence="3" id="KW-0813">Transport</keyword>
<dbReference type="InterPro" id="IPR001734">
    <property type="entry name" value="Na/solute_symporter"/>
</dbReference>
<keyword evidence="10 12" id="KW-0472">Membrane</keyword>
<feature type="transmembrane region" description="Helical" evidence="12">
    <location>
        <begin position="57"/>
        <end position="78"/>
    </location>
</feature>